<feature type="compositionally biased region" description="Polar residues" evidence="1">
    <location>
        <begin position="226"/>
        <end position="251"/>
    </location>
</feature>
<dbReference type="AlphaFoldDB" id="A0A3D8RZR4"/>
<keyword evidence="3" id="KW-1185">Reference proteome</keyword>
<evidence type="ECO:0008006" key="4">
    <source>
        <dbReference type="Google" id="ProtNLM"/>
    </source>
</evidence>
<dbReference type="Proteomes" id="UP000256645">
    <property type="component" value="Unassembled WGS sequence"/>
</dbReference>
<sequence>MPTYLLHGFRWHRSAIRIHIALYNLDDAAAEWIVAPATSITLLNSFYTLYDFLPPSSPPSLGPWSGNGMVRPGSVNGFGGGAQPLILQPQSSFDSVPVGRGIGITGEGAAEVDGHDDAAVQPPAADQSRHGPIVPVNGTDGITNGITSDPIREEALPKSPTPPKVLTKSKTRSMSSLRGFGKKRPEHRPTLPDLPVGGFTNGAVIAQNGNANGRATTPKATRERSTSTSIKRPSTGSTDYSRPSRQGSDTVAVTRKKPAFNDWSVVKLVEQYDPNELRMGSQPHAYVADHMIEVKLGVSITEETAKYEAKMREETETQPSSPVSSPSHSRSGSGFGLNGELSAREARKKSRRVNWFEKLRDQLQKGEEVGWFVVVCGDEERACPTTDILPEEDEDESWSVEDKDNERLKTPRSAGFRGLWGSRSRRKQQAAMEQSG</sequence>
<protein>
    <recommendedName>
        <fullName evidence="4">Developmental regulator protein</fullName>
    </recommendedName>
</protein>
<evidence type="ECO:0000313" key="3">
    <source>
        <dbReference type="Proteomes" id="UP000256645"/>
    </source>
</evidence>
<proteinExistence type="predicted"/>
<name>A0A3D8RZR4_9HELO</name>
<feature type="compositionally biased region" description="Basic and acidic residues" evidence="1">
    <location>
        <begin position="400"/>
        <end position="409"/>
    </location>
</feature>
<organism evidence="2 3">
    <name type="scientific">Coleophoma cylindrospora</name>
    <dbReference type="NCBI Taxonomy" id="1849047"/>
    <lineage>
        <taxon>Eukaryota</taxon>
        <taxon>Fungi</taxon>
        <taxon>Dikarya</taxon>
        <taxon>Ascomycota</taxon>
        <taxon>Pezizomycotina</taxon>
        <taxon>Leotiomycetes</taxon>
        <taxon>Helotiales</taxon>
        <taxon>Dermateaceae</taxon>
        <taxon>Coleophoma</taxon>
    </lineage>
</organism>
<gene>
    <name evidence="2" type="ORF">BP6252_04177</name>
</gene>
<dbReference type="EMBL" id="PDLM01000004">
    <property type="protein sequence ID" value="RDW79539.1"/>
    <property type="molecule type" value="Genomic_DNA"/>
</dbReference>
<evidence type="ECO:0000313" key="2">
    <source>
        <dbReference type="EMBL" id="RDW79539.1"/>
    </source>
</evidence>
<evidence type="ECO:0000256" key="1">
    <source>
        <dbReference type="SAM" id="MobiDB-lite"/>
    </source>
</evidence>
<feature type="compositionally biased region" description="Polar residues" evidence="1">
    <location>
        <begin position="207"/>
        <end position="219"/>
    </location>
</feature>
<feature type="compositionally biased region" description="Acidic residues" evidence="1">
    <location>
        <begin position="389"/>
        <end position="399"/>
    </location>
</feature>
<feature type="region of interest" description="Disordered" evidence="1">
    <location>
        <begin position="117"/>
        <end position="253"/>
    </location>
</feature>
<feature type="region of interest" description="Disordered" evidence="1">
    <location>
        <begin position="383"/>
        <end position="436"/>
    </location>
</feature>
<feature type="compositionally biased region" description="Low complexity" evidence="1">
    <location>
        <begin position="319"/>
        <end position="332"/>
    </location>
</feature>
<reference evidence="2 3" key="1">
    <citation type="journal article" date="2018" name="IMA Fungus">
        <title>IMA Genome-F 9: Draft genome sequence of Annulohypoxylon stygium, Aspergillus mulundensis, Berkeleyomyces basicola (syn. Thielaviopsis basicola), Ceratocystis smalleyi, two Cercospora beticola strains, Coleophoma cylindrospora, Fusarium fracticaudum, Phialophora cf. hyalina, and Morchella septimelata.</title>
        <authorList>
            <person name="Wingfield B.D."/>
            <person name="Bills G.F."/>
            <person name="Dong Y."/>
            <person name="Huang W."/>
            <person name="Nel W.J."/>
            <person name="Swalarsk-Parry B.S."/>
            <person name="Vaghefi N."/>
            <person name="Wilken P.M."/>
            <person name="An Z."/>
            <person name="de Beer Z.W."/>
            <person name="De Vos L."/>
            <person name="Chen L."/>
            <person name="Duong T.A."/>
            <person name="Gao Y."/>
            <person name="Hammerbacher A."/>
            <person name="Kikkert J.R."/>
            <person name="Li Y."/>
            <person name="Li H."/>
            <person name="Li K."/>
            <person name="Li Q."/>
            <person name="Liu X."/>
            <person name="Ma X."/>
            <person name="Naidoo K."/>
            <person name="Pethybridge S.J."/>
            <person name="Sun J."/>
            <person name="Steenkamp E.T."/>
            <person name="van der Nest M.A."/>
            <person name="van Wyk S."/>
            <person name="Wingfield M.J."/>
            <person name="Xiong C."/>
            <person name="Yue Q."/>
            <person name="Zhang X."/>
        </authorList>
    </citation>
    <scope>NUCLEOTIDE SEQUENCE [LARGE SCALE GENOMIC DNA]</scope>
    <source>
        <strain evidence="2 3">BP6252</strain>
    </source>
</reference>
<accession>A0A3D8RZR4</accession>
<comment type="caution">
    <text evidence="2">The sequence shown here is derived from an EMBL/GenBank/DDBJ whole genome shotgun (WGS) entry which is preliminary data.</text>
</comment>
<feature type="region of interest" description="Disordered" evidence="1">
    <location>
        <begin position="308"/>
        <end position="343"/>
    </location>
</feature>
<dbReference type="OrthoDB" id="371463at2759"/>